<accession>A0A9N9KL24</accession>
<dbReference type="EMBL" id="CAJVQA010073304">
    <property type="protein sequence ID" value="CAG8834381.1"/>
    <property type="molecule type" value="Genomic_DNA"/>
</dbReference>
<gene>
    <name evidence="1" type="ORF">CPELLU_LOCUS21095</name>
</gene>
<reference evidence="1" key="1">
    <citation type="submission" date="2021-06" db="EMBL/GenBank/DDBJ databases">
        <authorList>
            <person name="Kallberg Y."/>
            <person name="Tangrot J."/>
            <person name="Rosling A."/>
        </authorList>
    </citation>
    <scope>NUCLEOTIDE SEQUENCE</scope>
    <source>
        <strain evidence="1">FL966</strain>
    </source>
</reference>
<keyword evidence="2" id="KW-1185">Reference proteome</keyword>
<evidence type="ECO:0000313" key="1">
    <source>
        <dbReference type="EMBL" id="CAG8834381.1"/>
    </source>
</evidence>
<sequence>RIKKTVSICCGPSSSLYKLKHSMIDTMFKRKTSFLLIWVRNTFVPLPCDVCVCINENEDTFAPLERRVRLLRRNLFVLTRRVSANVRRSVRTLDG</sequence>
<evidence type="ECO:0000313" key="2">
    <source>
        <dbReference type="Proteomes" id="UP000789759"/>
    </source>
</evidence>
<dbReference type="Proteomes" id="UP000789759">
    <property type="component" value="Unassembled WGS sequence"/>
</dbReference>
<proteinExistence type="predicted"/>
<name>A0A9N9KL24_9GLOM</name>
<dbReference type="AlphaFoldDB" id="A0A9N9KL24"/>
<feature type="non-terminal residue" evidence="1">
    <location>
        <position position="1"/>
    </location>
</feature>
<protein>
    <submittedName>
        <fullName evidence="1">9709_t:CDS:1</fullName>
    </submittedName>
</protein>
<organism evidence="1 2">
    <name type="scientific">Cetraspora pellucida</name>
    <dbReference type="NCBI Taxonomy" id="1433469"/>
    <lineage>
        <taxon>Eukaryota</taxon>
        <taxon>Fungi</taxon>
        <taxon>Fungi incertae sedis</taxon>
        <taxon>Mucoromycota</taxon>
        <taxon>Glomeromycotina</taxon>
        <taxon>Glomeromycetes</taxon>
        <taxon>Diversisporales</taxon>
        <taxon>Gigasporaceae</taxon>
        <taxon>Cetraspora</taxon>
    </lineage>
</organism>
<comment type="caution">
    <text evidence="1">The sequence shown here is derived from an EMBL/GenBank/DDBJ whole genome shotgun (WGS) entry which is preliminary data.</text>
</comment>
<feature type="non-terminal residue" evidence="1">
    <location>
        <position position="95"/>
    </location>
</feature>